<reference evidence="6 7" key="1">
    <citation type="submission" date="2011-02" db="EMBL/GenBank/DDBJ databases">
        <title>The Genome Sequence of Sphaeroforma arctica JP610.</title>
        <authorList>
            <consortium name="The Broad Institute Genome Sequencing Platform"/>
            <person name="Russ C."/>
            <person name="Cuomo C."/>
            <person name="Young S.K."/>
            <person name="Zeng Q."/>
            <person name="Gargeya S."/>
            <person name="Alvarado L."/>
            <person name="Berlin A."/>
            <person name="Chapman S.B."/>
            <person name="Chen Z."/>
            <person name="Freedman E."/>
            <person name="Gellesch M."/>
            <person name="Goldberg J."/>
            <person name="Griggs A."/>
            <person name="Gujja S."/>
            <person name="Heilman E."/>
            <person name="Heiman D."/>
            <person name="Howarth C."/>
            <person name="Mehta T."/>
            <person name="Neiman D."/>
            <person name="Pearson M."/>
            <person name="Roberts A."/>
            <person name="Saif S."/>
            <person name="Shea T."/>
            <person name="Shenoy N."/>
            <person name="Sisk P."/>
            <person name="Stolte C."/>
            <person name="Sykes S."/>
            <person name="White J."/>
            <person name="Yandava C."/>
            <person name="Burger G."/>
            <person name="Gray M.W."/>
            <person name="Holland P.W.H."/>
            <person name="King N."/>
            <person name="Lang F.B.F."/>
            <person name="Roger A.J."/>
            <person name="Ruiz-Trillo I."/>
            <person name="Haas B."/>
            <person name="Nusbaum C."/>
            <person name="Birren B."/>
        </authorList>
    </citation>
    <scope>NUCLEOTIDE SEQUENCE [LARGE SCALE GENOMIC DNA]</scope>
    <source>
        <strain evidence="6 7">JP610</strain>
    </source>
</reference>
<dbReference type="PROSITE" id="PS50030">
    <property type="entry name" value="UBA"/>
    <property type="match status" value="1"/>
</dbReference>
<feature type="binding site" evidence="3">
    <location>
        <position position="133"/>
    </location>
    <ligand>
        <name>ATP</name>
        <dbReference type="ChEBI" id="CHEBI:30616"/>
    </ligand>
</feature>
<proteinExistence type="predicted"/>
<protein>
    <submittedName>
        <fullName evidence="6">CAMK/CAMKL/MARK protein kinase</fullName>
    </submittedName>
</protein>
<accession>A0A0L0FPH9</accession>
<dbReference type="RefSeq" id="XP_014152614.1">
    <property type="nucleotide sequence ID" value="XM_014297139.1"/>
</dbReference>
<dbReference type="Gene3D" id="1.10.510.10">
    <property type="entry name" value="Transferase(Phosphotransferase) domain 1"/>
    <property type="match status" value="1"/>
</dbReference>
<evidence type="ECO:0000313" key="7">
    <source>
        <dbReference type="Proteomes" id="UP000054560"/>
    </source>
</evidence>
<organism evidence="6 7">
    <name type="scientific">Sphaeroforma arctica JP610</name>
    <dbReference type="NCBI Taxonomy" id="667725"/>
    <lineage>
        <taxon>Eukaryota</taxon>
        <taxon>Ichthyosporea</taxon>
        <taxon>Ichthyophonida</taxon>
        <taxon>Sphaeroforma</taxon>
    </lineage>
</organism>
<dbReference type="Gene3D" id="1.10.8.10">
    <property type="entry name" value="DNA helicase RuvA subunit, C-terminal domain"/>
    <property type="match status" value="1"/>
</dbReference>
<dbReference type="InterPro" id="IPR015940">
    <property type="entry name" value="UBA"/>
</dbReference>
<evidence type="ECO:0000256" key="1">
    <source>
        <dbReference type="ARBA" id="ARBA00022741"/>
    </source>
</evidence>
<gene>
    <name evidence="6" type="ORF">SARC_08866</name>
</gene>
<evidence type="ECO:0000259" key="4">
    <source>
        <dbReference type="PROSITE" id="PS50011"/>
    </source>
</evidence>
<dbReference type="PROSITE" id="PS00108">
    <property type="entry name" value="PROTEIN_KINASE_ST"/>
    <property type="match status" value="1"/>
</dbReference>
<feature type="domain" description="Protein kinase" evidence="4">
    <location>
        <begin position="104"/>
        <end position="361"/>
    </location>
</feature>
<dbReference type="Pfam" id="PF00069">
    <property type="entry name" value="Pkinase"/>
    <property type="match status" value="1"/>
</dbReference>
<evidence type="ECO:0000259" key="5">
    <source>
        <dbReference type="PROSITE" id="PS50030"/>
    </source>
</evidence>
<dbReference type="Proteomes" id="UP000054560">
    <property type="component" value="Unassembled WGS sequence"/>
</dbReference>
<keyword evidence="6" id="KW-0418">Kinase</keyword>
<dbReference type="STRING" id="667725.A0A0L0FPH9"/>
<evidence type="ECO:0000256" key="3">
    <source>
        <dbReference type="PROSITE-ProRule" id="PRU10141"/>
    </source>
</evidence>
<dbReference type="PANTHER" id="PTHR24347">
    <property type="entry name" value="SERINE/THREONINE-PROTEIN KINASE"/>
    <property type="match status" value="1"/>
</dbReference>
<dbReference type="SUPFAM" id="SSF56112">
    <property type="entry name" value="Protein kinase-like (PK-like)"/>
    <property type="match status" value="1"/>
</dbReference>
<evidence type="ECO:0000313" key="6">
    <source>
        <dbReference type="EMBL" id="KNC78712.1"/>
    </source>
</evidence>
<dbReference type="GO" id="GO:0005524">
    <property type="term" value="F:ATP binding"/>
    <property type="evidence" value="ECO:0007669"/>
    <property type="project" value="UniProtKB-UniRule"/>
</dbReference>
<keyword evidence="1 3" id="KW-0547">Nucleotide-binding</keyword>
<keyword evidence="2 3" id="KW-0067">ATP-binding</keyword>
<dbReference type="OrthoDB" id="1738954at2759"/>
<dbReference type="GO" id="GO:0004672">
    <property type="term" value="F:protein kinase activity"/>
    <property type="evidence" value="ECO:0007669"/>
    <property type="project" value="InterPro"/>
</dbReference>
<name>A0A0L0FPH9_9EUKA</name>
<feature type="domain" description="UBA" evidence="5">
    <location>
        <begin position="398"/>
        <end position="438"/>
    </location>
</feature>
<dbReference type="AlphaFoldDB" id="A0A0L0FPH9"/>
<sequence>MMKNVPEIDTIGEDAYKTTSANVQRRSSVTVQRRTSATGISSKVGVQRKISVTGLTNALARLNEVESVTIDNHQDTPPPPKINQAGSEKKGWLSSFFTTPKPDVKLLQKVGEGKFSNVFRAVHTPTLVDVAVKEVLKYKLTQSEWDLVVCEVNVLKRLGEQPHIASLFEVVMLTEEDTLWMVMELVEGDTLDVWMEKQTPKNKISVEMALDITRQVASALDHCHRNNVAHRDIKPANIMVTTDDDGKVDVKLIDFGFATLDSHVHNTVYCGTPRFAAPELWHRKPYLPAPVDMWALGVLFYYLLSGKLPFRSKRIKANVCAVKFEKLENVSEAISSTLTRMFTVNAAERMTASEFLQLSLLLNEDLTASTLGKEKPQLKHPACNPDLHLHVYDLSYFVVRDDILALMVKMGFNELEVIESVEVGLYNHTAAVYYLLRRSRLLETTFDVMHKPKFNSARFKPNVSTPSMEVLRAPKSAATVDEPTPASRKGSTFSNQFMQDLSMATDNADEDYDEIHVNDIKYVHSVYRQFKLGYCESQLGVKLFMWVGLDLNPINAGLERYLMYLVLRLRCTGHNVGVTV</sequence>
<keyword evidence="7" id="KW-1185">Reference proteome</keyword>
<evidence type="ECO:0000256" key="2">
    <source>
        <dbReference type="ARBA" id="ARBA00022840"/>
    </source>
</evidence>
<dbReference type="eggNOG" id="KOG0586">
    <property type="taxonomic scope" value="Eukaryota"/>
</dbReference>
<dbReference type="EMBL" id="KQ242438">
    <property type="protein sequence ID" value="KNC78712.1"/>
    <property type="molecule type" value="Genomic_DNA"/>
</dbReference>
<dbReference type="InterPro" id="IPR017441">
    <property type="entry name" value="Protein_kinase_ATP_BS"/>
</dbReference>
<dbReference type="InterPro" id="IPR008271">
    <property type="entry name" value="Ser/Thr_kinase_AS"/>
</dbReference>
<dbReference type="SMART" id="SM00220">
    <property type="entry name" value="S_TKc"/>
    <property type="match status" value="1"/>
</dbReference>
<dbReference type="InterPro" id="IPR011009">
    <property type="entry name" value="Kinase-like_dom_sf"/>
</dbReference>
<dbReference type="InterPro" id="IPR000719">
    <property type="entry name" value="Prot_kinase_dom"/>
</dbReference>
<dbReference type="PROSITE" id="PS00107">
    <property type="entry name" value="PROTEIN_KINASE_ATP"/>
    <property type="match status" value="1"/>
</dbReference>
<keyword evidence="6" id="KW-0808">Transferase</keyword>
<dbReference type="PROSITE" id="PS50011">
    <property type="entry name" value="PROTEIN_KINASE_DOM"/>
    <property type="match status" value="1"/>
</dbReference>
<dbReference type="GeneID" id="25909370"/>